<dbReference type="Proteomes" id="UP001153678">
    <property type="component" value="Unassembled WGS sequence"/>
</dbReference>
<reference evidence="5" key="1">
    <citation type="submission" date="2022-08" db="EMBL/GenBank/DDBJ databases">
        <authorList>
            <person name="Kallberg Y."/>
            <person name="Tangrot J."/>
            <person name="Rosling A."/>
        </authorList>
    </citation>
    <scope>NUCLEOTIDE SEQUENCE</scope>
    <source>
        <strain evidence="5">Wild A</strain>
    </source>
</reference>
<dbReference type="InterPro" id="IPR003356">
    <property type="entry name" value="DNA_methylase_A-5"/>
</dbReference>
<evidence type="ECO:0000256" key="1">
    <source>
        <dbReference type="ARBA" id="ARBA00022747"/>
    </source>
</evidence>
<evidence type="ECO:0000313" key="6">
    <source>
        <dbReference type="Proteomes" id="UP001153678"/>
    </source>
</evidence>
<dbReference type="PANTHER" id="PTHR42998">
    <property type="entry name" value="TYPE I RESTRICTION ENZYME HINDVIIP M PROTEIN-RELATED"/>
    <property type="match status" value="1"/>
</dbReference>
<dbReference type="Pfam" id="PF02384">
    <property type="entry name" value="N6_Mtase"/>
    <property type="match status" value="1"/>
</dbReference>
<organism evidence="5 6">
    <name type="scientific">Funneliformis geosporum</name>
    <dbReference type="NCBI Taxonomy" id="1117311"/>
    <lineage>
        <taxon>Eukaryota</taxon>
        <taxon>Fungi</taxon>
        <taxon>Fungi incertae sedis</taxon>
        <taxon>Mucoromycota</taxon>
        <taxon>Glomeromycotina</taxon>
        <taxon>Glomeromycetes</taxon>
        <taxon>Glomerales</taxon>
        <taxon>Glomeraceae</taxon>
        <taxon>Funneliformis</taxon>
    </lineage>
</organism>
<evidence type="ECO:0000256" key="2">
    <source>
        <dbReference type="ARBA" id="ARBA00023125"/>
    </source>
</evidence>
<accession>A0A9W4SBE4</accession>
<keyword evidence="1" id="KW-0680">Restriction system</keyword>
<feature type="domain" description="DNA methylase adenine-specific" evidence="4">
    <location>
        <begin position="42"/>
        <end position="243"/>
    </location>
</feature>
<dbReference type="Gene3D" id="3.90.220.20">
    <property type="entry name" value="DNA methylase specificity domains"/>
    <property type="match status" value="2"/>
</dbReference>
<dbReference type="AlphaFoldDB" id="A0A9W4SBE4"/>
<dbReference type="InterPro" id="IPR044946">
    <property type="entry name" value="Restrct_endonuc_typeI_TRD_sf"/>
</dbReference>
<dbReference type="GO" id="GO:0008170">
    <property type="term" value="F:N-methyltransferase activity"/>
    <property type="evidence" value="ECO:0007669"/>
    <property type="project" value="InterPro"/>
</dbReference>
<feature type="coiled-coil region" evidence="3">
    <location>
        <begin position="582"/>
        <end position="619"/>
    </location>
</feature>
<comment type="caution">
    <text evidence="5">The sequence shown here is derived from an EMBL/GenBank/DDBJ whole genome shotgun (WGS) entry which is preliminary data.</text>
</comment>
<name>A0A9W4SBE4_9GLOM</name>
<dbReference type="GO" id="GO:0009307">
    <property type="term" value="P:DNA restriction-modification system"/>
    <property type="evidence" value="ECO:0007669"/>
    <property type="project" value="UniProtKB-KW"/>
</dbReference>
<dbReference type="GO" id="GO:0003677">
    <property type="term" value="F:DNA binding"/>
    <property type="evidence" value="ECO:0007669"/>
    <property type="project" value="UniProtKB-KW"/>
</dbReference>
<gene>
    <name evidence="5" type="ORF">FWILDA_LOCUS796</name>
</gene>
<sequence length="625" mass="73203">MILHGDGSANIFVKDGLLPFSYYEKESEAETKTNFLKKSNQDRTYFNKETNNKFDIVVSNPPFSVSLANEAKEHLKDKFIFGDKRNSENLFIERWYQLLKPNGRLGVVLPESVFDTTENKHIRLFIYKYFEVKAVISLPQLTFKPFTPTKTSLLFARKKTKQEIEECENLLKVYLKGEKRSRFSSIKNLSESEERMILLRILKDCIEENDEKLSSEEIVKKYQKELVELSNYDNDTKDYFGLNEINFKDMLLEKNYLTTNFENIGKQKFLRLDFGYRNFFDIQEEKVFSAKNYIRLREILELIVSKKVAKGELEEPEILVDIGNIERRLNNLINVEEVKEIGSDKNVLQAGDIVIPKLQPRMGNFFLNLEHKRYIASTELLEYKIANENNPYFIYYLFTTKTFLSSLSQLESGKTHRRVNSEDLLKIKVPKVPKSIQDQEFNFDLEKFEKDKGRKFFEIDFLSISKNNLIRLSGKRVPKGETFSDEKTDYFYLRPNEVSIRGIDKDNIPYLSAKIYNQLKRYKIVSGELCVSIAGTIGKTALINTDNLEIGKENLILKYTIKPTQKLGIDKWKHIKVPSISLPKQEKIVNEIKNELDKQEEAKKEAKDKRNKIDEIITDYLKKDN</sequence>
<keyword evidence="2" id="KW-0238">DNA-binding</keyword>
<dbReference type="InterPro" id="IPR002052">
    <property type="entry name" value="DNA_methylase_N6_adenine_CS"/>
</dbReference>
<dbReference type="EMBL" id="CAMKVN010000059">
    <property type="protein sequence ID" value="CAI2162904.1"/>
    <property type="molecule type" value="Genomic_DNA"/>
</dbReference>
<dbReference type="GO" id="GO:0032259">
    <property type="term" value="P:methylation"/>
    <property type="evidence" value="ECO:0007669"/>
    <property type="project" value="InterPro"/>
</dbReference>
<dbReference type="CDD" id="cd02440">
    <property type="entry name" value="AdoMet_MTases"/>
    <property type="match status" value="1"/>
</dbReference>
<keyword evidence="3" id="KW-0175">Coiled coil</keyword>
<dbReference type="PROSITE" id="PS00092">
    <property type="entry name" value="N6_MTASE"/>
    <property type="match status" value="1"/>
</dbReference>
<protein>
    <submittedName>
        <fullName evidence="5">16639_t:CDS:1</fullName>
    </submittedName>
</protein>
<evidence type="ECO:0000256" key="3">
    <source>
        <dbReference type="SAM" id="Coils"/>
    </source>
</evidence>
<dbReference type="Gene3D" id="3.40.50.150">
    <property type="entry name" value="Vaccinia Virus protein VP39"/>
    <property type="match status" value="1"/>
</dbReference>
<dbReference type="InterPro" id="IPR052916">
    <property type="entry name" value="Type-I_RE_MTase_Subunit"/>
</dbReference>
<keyword evidence="6" id="KW-1185">Reference proteome</keyword>
<dbReference type="SUPFAM" id="SSF53335">
    <property type="entry name" value="S-adenosyl-L-methionine-dependent methyltransferases"/>
    <property type="match status" value="1"/>
</dbReference>
<evidence type="ECO:0000259" key="4">
    <source>
        <dbReference type="Pfam" id="PF02384"/>
    </source>
</evidence>
<dbReference type="OrthoDB" id="419617at2759"/>
<dbReference type="PRINTS" id="PR00507">
    <property type="entry name" value="N12N6MTFRASE"/>
</dbReference>
<proteinExistence type="predicted"/>
<dbReference type="InterPro" id="IPR029063">
    <property type="entry name" value="SAM-dependent_MTases_sf"/>
</dbReference>
<dbReference type="SUPFAM" id="SSF116734">
    <property type="entry name" value="DNA methylase specificity domain"/>
    <property type="match status" value="2"/>
</dbReference>
<evidence type="ECO:0000313" key="5">
    <source>
        <dbReference type="EMBL" id="CAI2162904.1"/>
    </source>
</evidence>
<dbReference type="PANTHER" id="PTHR42998:SF1">
    <property type="entry name" value="TYPE I RESTRICTION ENZYME HINDI METHYLASE SUBUNIT"/>
    <property type="match status" value="1"/>
</dbReference>